<dbReference type="SUPFAM" id="SSF47413">
    <property type="entry name" value="lambda repressor-like DNA-binding domains"/>
    <property type="match status" value="1"/>
</dbReference>
<dbReference type="Pfam" id="PF00931">
    <property type="entry name" value="NB-ARC"/>
    <property type="match status" value="1"/>
</dbReference>
<gene>
    <name evidence="2" type="ORF">EPA93_45450</name>
</gene>
<dbReference type="Proteomes" id="UP000290365">
    <property type="component" value="Chromosome"/>
</dbReference>
<dbReference type="Gene3D" id="3.40.50.300">
    <property type="entry name" value="P-loop containing nucleotide triphosphate hydrolases"/>
    <property type="match status" value="1"/>
</dbReference>
<dbReference type="InterPro" id="IPR001387">
    <property type="entry name" value="Cro/C1-type_HTH"/>
</dbReference>
<dbReference type="KEGG" id="kbs:EPA93_45450"/>
<dbReference type="InterPro" id="IPR002182">
    <property type="entry name" value="NB-ARC"/>
</dbReference>
<name>A0A4P6K3J0_KTERU</name>
<dbReference type="RefSeq" id="WP_129893897.1">
    <property type="nucleotide sequence ID" value="NZ_CP035758.1"/>
</dbReference>
<dbReference type="EMBL" id="CP035758">
    <property type="protein sequence ID" value="QBD82828.1"/>
    <property type="molecule type" value="Genomic_DNA"/>
</dbReference>
<dbReference type="Pfam" id="PF25000">
    <property type="entry name" value="DUF7779"/>
    <property type="match status" value="1"/>
</dbReference>
<feature type="domain" description="HTH cro/C1-type" evidence="1">
    <location>
        <begin position="15"/>
        <end position="49"/>
    </location>
</feature>
<evidence type="ECO:0000259" key="1">
    <source>
        <dbReference type="PROSITE" id="PS50943"/>
    </source>
</evidence>
<dbReference type="Gene3D" id="1.10.260.40">
    <property type="entry name" value="lambda repressor-like DNA-binding domains"/>
    <property type="match status" value="1"/>
</dbReference>
<dbReference type="InterPro" id="IPR056681">
    <property type="entry name" value="DUF7779"/>
</dbReference>
<dbReference type="AlphaFoldDB" id="A0A4P6K3J0"/>
<reference evidence="2 3" key="1">
    <citation type="submission" date="2019-01" db="EMBL/GenBank/DDBJ databases">
        <title>Ktedonosporobacter rubrisoli SCAWS-G2.</title>
        <authorList>
            <person name="Huang Y."/>
            <person name="Yan B."/>
        </authorList>
    </citation>
    <scope>NUCLEOTIDE SEQUENCE [LARGE SCALE GENOMIC DNA]</scope>
    <source>
        <strain evidence="2 3">SCAWS-G2</strain>
    </source>
</reference>
<dbReference type="SMART" id="SM00530">
    <property type="entry name" value="HTH_XRE"/>
    <property type="match status" value="1"/>
</dbReference>
<protein>
    <submittedName>
        <fullName evidence="2">Helix-turn-helix domain-containing protein</fullName>
    </submittedName>
</protein>
<evidence type="ECO:0000313" key="3">
    <source>
        <dbReference type="Proteomes" id="UP000290365"/>
    </source>
</evidence>
<dbReference type="InterPro" id="IPR010982">
    <property type="entry name" value="Lambda_DNA-bd_dom_sf"/>
</dbReference>
<accession>A0A4P6K3J0</accession>
<dbReference type="GO" id="GO:0043531">
    <property type="term" value="F:ADP binding"/>
    <property type="evidence" value="ECO:0007669"/>
    <property type="project" value="InterPro"/>
</dbReference>
<proteinExistence type="predicted"/>
<organism evidence="2 3">
    <name type="scientific">Ktedonosporobacter rubrisoli</name>
    <dbReference type="NCBI Taxonomy" id="2509675"/>
    <lineage>
        <taxon>Bacteria</taxon>
        <taxon>Bacillati</taxon>
        <taxon>Chloroflexota</taxon>
        <taxon>Ktedonobacteria</taxon>
        <taxon>Ktedonobacterales</taxon>
        <taxon>Ktedonosporobacteraceae</taxon>
        <taxon>Ktedonosporobacter</taxon>
    </lineage>
</organism>
<dbReference type="CDD" id="cd00093">
    <property type="entry name" value="HTH_XRE"/>
    <property type="match status" value="1"/>
</dbReference>
<keyword evidence="3" id="KW-1185">Reference proteome</keyword>
<dbReference type="PANTHER" id="PTHR35205">
    <property type="entry name" value="NB-ARC AND TPR DOMAIN PROTEIN"/>
    <property type="match status" value="1"/>
</dbReference>
<sequence length="538" mass="61500">MVHSERYTFSELLPQFRKRARLNQKKLAEQIGVHRNTILAWERGNYLPKNRPIVSQLAEVLFLTEEETTALLQSCFFPAHISQHSLGEALDRTLPPSRSTDRFLWYVPHQCNQYFTAHQKLLSSLHQHLYSHQANTLPKFCALHGLGGIGKTQIAMEYTYRFASAYRAVFWVDAQTAETITASFLHIAHYLELIPHQQTSQQQIIMAVHRWLTHHPNWLLIWDKVEDINLLARYLPVTREGSVLLTSRLQSVGNIAVLLEVPLLTSDEGILLLLRRARLLAPAATLEHLERFRLMLPHDYACAQELVRLAGGLPLALDQMGAYLEEISCSLPNYLALYQSHEWELLRRRGGSTSSYPASVSITWSSSLAHISQVSPLAHNLLRLCAFLAPDAIPEELFLKGTAALGEPLSRLSICPLHLQETLSILSRHSLVKRDVQKHAFSIHRLIQVMLQEEIEEETRAWWQQRAISVLNATFPEFSPGATAETRRQCERLLAHVLHCVETIPQQVVSLELLQKAARYLHYCAQYKQLKALYKRVS</sequence>
<dbReference type="Pfam" id="PF01381">
    <property type="entry name" value="HTH_3"/>
    <property type="match status" value="1"/>
</dbReference>
<dbReference type="InterPro" id="IPR027417">
    <property type="entry name" value="P-loop_NTPase"/>
</dbReference>
<dbReference type="PROSITE" id="PS50943">
    <property type="entry name" value="HTH_CROC1"/>
    <property type="match status" value="1"/>
</dbReference>
<dbReference type="GO" id="GO:0003677">
    <property type="term" value="F:DNA binding"/>
    <property type="evidence" value="ECO:0007669"/>
    <property type="project" value="InterPro"/>
</dbReference>
<dbReference type="PANTHER" id="PTHR35205:SF1">
    <property type="entry name" value="ZU5 DOMAIN-CONTAINING PROTEIN"/>
    <property type="match status" value="1"/>
</dbReference>
<dbReference type="OrthoDB" id="580767at2"/>
<dbReference type="PRINTS" id="PR00364">
    <property type="entry name" value="DISEASERSIST"/>
</dbReference>
<evidence type="ECO:0000313" key="2">
    <source>
        <dbReference type="EMBL" id="QBD82828.1"/>
    </source>
</evidence>
<dbReference type="SUPFAM" id="SSF52540">
    <property type="entry name" value="P-loop containing nucleoside triphosphate hydrolases"/>
    <property type="match status" value="1"/>
</dbReference>